<evidence type="ECO:0000313" key="2">
    <source>
        <dbReference type="EMBL" id="VFA86936.1"/>
    </source>
</evidence>
<keyword evidence="1" id="KW-1133">Transmembrane helix</keyword>
<feature type="transmembrane region" description="Helical" evidence="1">
    <location>
        <begin position="37"/>
        <end position="57"/>
    </location>
</feature>
<evidence type="ECO:0008006" key="3">
    <source>
        <dbReference type="Google" id="ProtNLM"/>
    </source>
</evidence>
<sequence length="152" mass="14881">MTRFLAALAGALLVAAVALIFAPAALPALVLVVLSWWFRSAAVGAVLLTVAVLALAADIGVVEAAATGLVATAYLLNAATVAAPAGVVPTTLPSVLGAVGGTACAATAAVLPLHLAWLPALAPVAVIALYAVLVPTLTPRPTPAAAPSPRRE</sequence>
<dbReference type="OMA" id="VAMATWP"/>
<proteinExistence type="predicted"/>
<dbReference type="RefSeq" id="WP_011206990.1">
    <property type="nucleotide sequence ID" value="NZ_CAACYE020000001.1"/>
</dbReference>
<gene>
    <name evidence="2" type="ORF">NCTC1935_04807</name>
</gene>
<dbReference type="EMBL" id="CAACYE010000005">
    <property type="protein sequence ID" value="VFA86936.1"/>
    <property type="molecule type" value="Genomic_DNA"/>
</dbReference>
<feature type="transmembrane region" description="Helical" evidence="1">
    <location>
        <begin position="120"/>
        <end position="138"/>
    </location>
</feature>
<organism evidence="2">
    <name type="scientific">Nocardia farcinica</name>
    <dbReference type="NCBI Taxonomy" id="37329"/>
    <lineage>
        <taxon>Bacteria</taxon>
        <taxon>Bacillati</taxon>
        <taxon>Actinomycetota</taxon>
        <taxon>Actinomycetes</taxon>
        <taxon>Mycobacteriales</taxon>
        <taxon>Nocardiaceae</taxon>
        <taxon>Nocardia</taxon>
    </lineage>
</organism>
<protein>
    <recommendedName>
        <fullName evidence="3">Integral membrane protein</fullName>
    </recommendedName>
</protein>
<dbReference type="GeneID" id="61131297"/>
<name>A0A449H750_NOCFR</name>
<dbReference type="AlphaFoldDB" id="A0A449H750"/>
<keyword evidence="1" id="KW-0472">Membrane</keyword>
<accession>A0A449H750</accession>
<reference evidence="2" key="1">
    <citation type="submission" date="2019-02" db="EMBL/GenBank/DDBJ databases">
        <authorList>
            <consortium name="Pathogen Informatics"/>
        </authorList>
    </citation>
    <scope>NUCLEOTIDE SEQUENCE</scope>
    <source>
        <strain evidence="2">3012STDY6733949</strain>
    </source>
</reference>
<evidence type="ECO:0000256" key="1">
    <source>
        <dbReference type="SAM" id="Phobius"/>
    </source>
</evidence>
<keyword evidence="1" id="KW-0812">Transmembrane</keyword>